<dbReference type="SUPFAM" id="SSF53850">
    <property type="entry name" value="Periplasmic binding protein-like II"/>
    <property type="match status" value="1"/>
</dbReference>
<dbReference type="PANTHER" id="PTHR42928:SF5">
    <property type="entry name" value="BLR1237 PROTEIN"/>
    <property type="match status" value="1"/>
</dbReference>
<evidence type="ECO:0000256" key="2">
    <source>
        <dbReference type="SAM" id="SignalP"/>
    </source>
</evidence>
<dbReference type="PANTHER" id="PTHR42928">
    <property type="entry name" value="TRICARBOXYLATE-BINDING PROTEIN"/>
    <property type="match status" value="1"/>
</dbReference>
<dbReference type="Pfam" id="PF03401">
    <property type="entry name" value="TctC"/>
    <property type="match status" value="1"/>
</dbReference>
<dbReference type="InterPro" id="IPR005064">
    <property type="entry name" value="BUG"/>
</dbReference>
<feature type="chain" id="PRO_5026843123" evidence="2">
    <location>
        <begin position="28"/>
        <end position="326"/>
    </location>
</feature>
<accession>A0A6M1LM01</accession>
<proteinExistence type="inferred from homology"/>
<organism evidence="3 4">
    <name type="scientific">Falsiroseomonas algicola</name>
    <dbReference type="NCBI Taxonomy" id="2716930"/>
    <lineage>
        <taxon>Bacteria</taxon>
        <taxon>Pseudomonadati</taxon>
        <taxon>Pseudomonadota</taxon>
        <taxon>Alphaproteobacteria</taxon>
        <taxon>Acetobacterales</taxon>
        <taxon>Roseomonadaceae</taxon>
        <taxon>Falsiroseomonas</taxon>
    </lineage>
</organism>
<protein>
    <submittedName>
        <fullName evidence="3">Tripartite tricarboxylate transporter substrate binding protein</fullName>
    </submittedName>
</protein>
<feature type="signal peptide" evidence="2">
    <location>
        <begin position="1"/>
        <end position="27"/>
    </location>
</feature>
<dbReference type="Gene3D" id="3.40.190.150">
    <property type="entry name" value="Bordetella uptake gene, domain 1"/>
    <property type="match status" value="1"/>
</dbReference>
<dbReference type="InterPro" id="IPR042100">
    <property type="entry name" value="Bug_dom1"/>
</dbReference>
<comment type="similarity">
    <text evidence="1">Belongs to the UPF0065 (bug) family.</text>
</comment>
<keyword evidence="4" id="KW-1185">Reference proteome</keyword>
<dbReference type="EMBL" id="JAAIKB010000005">
    <property type="protein sequence ID" value="NGM21366.1"/>
    <property type="molecule type" value="Genomic_DNA"/>
</dbReference>
<evidence type="ECO:0000256" key="1">
    <source>
        <dbReference type="ARBA" id="ARBA00006987"/>
    </source>
</evidence>
<sequence>MLTRRSALTAALAAPWAAPLLPRPALAQGAWTPDRGLTMVVAFAAGGGTDLAARTIARFMERDLGQPVVVLNRPGAGGEIGFTELARARPDGLTIGFINTPHIVTLPIERRTRFALSDFTLIGNIVDDPGGLWVLADSPYRSLEELLAAARARPETIGYGTTGIGSDDHLAMLALERTSGAKFLHVPFGGSAQVKQNLLSRAIPVAVMNVAEGINEMNQGVLRPLAQMGETRWQPLAQVPTLREKGFDVIEGSMRGMAAPAGLPAPVLERLALSVRRTVENPEFQAAATQQNLPLRFLAPDAYAAELRALQTRYQTLWNAHPWREG</sequence>
<evidence type="ECO:0000313" key="4">
    <source>
        <dbReference type="Proteomes" id="UP000475385"/>
    </source>
</evidence>
<name>A0A6M1LM01_9PROT</name>
<dbReference type="Gene3D" id="3.40.190.10">
    <property type="entry name" value="Periplasmic binding protein-like II"/>
    <property type="match status" value="1"/>
</dbReference>
<dbReference type="Proteomes" id="UP000475385">
    <property type="component" value="Unassembled WGS sequence"/>
</dbReference>
<dbReference type="RefSeq" id="WP_164695258.1">
    <property type="nucleotide sequence ID" value="NZ_JAAIKB010000005.1"/>
</dbReference>
<evidence type="ECO:0000313" key="3">
    <source>
        <dbReference type="EMBL" id="NGM21366.1"/>
    </source>
</evidence>
<keyword evidence="2" id="KW-0732">Signal</keyword>
<dbReference type="CDD" id="cd07012">
    <property type="entry name" value="PBP2_Bug_TTT"/>
    <property type="match status" value="1"/>
</dbReference>
<reference evidence="3 4" key="1">
    <citation type="submission" date="2020-03" db="EMBL/GenBank/DDBJ databases">
        <title>Roseomonas stagni sp. nov., isolated from pond water in Japan.</title>
        <authorList>
            <person name="Furuhata K."/>
            <person name="Miyamoto H."/>
            <person name="Goto K."/>
        </authorList>
    </citation>
    <scope>NUCLEOTIDE SEQUENCE [LARGE SCALE GENOMIC DNA]</scope>
    <source>
        <strain evidence="3 4">PeD5</strain>
    </source>
</reference>
<dbReference type="PIRSF" id="PIRSF017082">
    <property type="entry name" value="YflP"/>
    <property type="match status" value="1"/>
</dbReference>
<gene>
    <name evidence="3" type="ORF">G3576_15185</name>
</gene>
<comment type="caution">
    <text evidence="3">The sequence shown here is derived from an EMBL/GenBank/DDBJ whole genome shotgun (WGS) entry which is preliminary data.</text>
</comment>
<dbReference type="AlphaFoldDB" id="A0A6M1LM01"/>